<keyword evidence="2" id="KW-0472">Membrane</keyword>
<gene>
    <name evidence="3" type="primary">Mo00899</name>
    <name evidence="3" type="ORF">E5Q_00899</name>
</gene>
<dbReference type="InterPro" id="IPR014807">
    <property type="entry name" value="Coa1"/>
</dbReference>
<dbReference type="OMA" id="PAWYLNG"/>
<evidence type="ECO:0000313" key="3">
    <source>
        <dbReference type="EMBL" id="GAA94250.1"/>
    </source>
</evidence>
<dbReference type="OrthoDB" id="2100652at2759"/>
<keyword evidence="4" id="KW-1185">Reference proteome</keyword>
<evidence type="ECO:0000256" key="1">
    <source>
        <dbReference type="SAM" id="MobiDB-lite"/>
    </source>
</evidence>
<feature type="compositionally biased region" description="Polar residues" evidence="1">
    <location>
        <begin position="10"/>
        <end position="23"/>
    </location>
</feature>
<name>G7DUJ0_MIXOS</name>
<dbReference type="RefSeq" id="XP_014564971.1">
    <property type="nucleotide sequence ID" value="XM_014709485.1"/>
</dbReference>
<dbReference type="Pfam" id="PF08695">
    <property type="entry name" value="Coa1"/>
    <property type="match status" value="1"/>
</dbReference>
<evidence type="ECO:0000256" key="2">
    <source>
        <dbReference type="SAM" id="Phobius"/>
    </source>
</evidence>
<keyword evidence="2" id="KW-1133">Transmembrane helix</keyword>
<protein>
    <recommendedName>
        <fullName evidence="5">DUF1783-domain-containing protein</fullName>
    </recommendedName>
</protein>
<dbReference type="AlphaFoldDB" id="G7DUJ0"/>
<proteinExistence type="predicted"/>
<dbReference type="eggNOG" id="ENOG502RZQV">
    <property type="taxonomic scope" value="Eukaryota"/>
</dbReference>
<feature type="transmembrane region" description="Helical" evidence="2">
    <location>
        <begin position="68"/>
        <end position="88"/>
    </location>
</feature>
<dbReference type="HOGENOM" id="CLU_092488_0_0_1"/>
<evidence type="ECO:0000313" key="4">
    <source>
        <dbReference type="Proteomes" id="UP000009131"/>
    </source>
</evidence>
<accession>G7DUJ0</accession>
<evidence type="ECO:0008006" key="5">
    <source>
        <dbReference type="Google" id="ProtNLM"/>
    </source>
</evidence>
<comment type="caution">
    <text evidence="3">The sequence shown here is derived from an EMBL/GenBank/DDBJ whole genome shotgun (WGS) entry which is preliminary data.</text>
</comment>
<dbReference type="EMBL" id="BABT02000029">
    <property type="protein sequence ID" value="GAA94250.1"/>
    <property type="molecule type" value="Genomic_DNA"/>
</dbReference>
<dbReference type="PANTHER" id="PTHR28523">
    <property type="entry name" value="CYTOCHROME C OXIDASE ASSEMBLY FACTOR 1"/>
    <property type="match status" value="1"/>
</dbReference>
<reference evidence="3 4" key="1">
    <citation type="journal article" date="2011" name="J. Gen. Appl. Microbiol.">
        <title>Draft genome sequencing of the enigmatic basidiomycete Mixia osmundae.</title>
        <authorList>
            <person name="Nishida H."/>
            <person name="Nagatsuka Y."/>
            <person name="Sugiyama J."/>
        </authorList>
    </citation>
    <scope>NUCLEOTIDE SEQUENCE [LARGE SCALE GENOMIC DNA]</scope>
    <source>
        <strain evidence="4">CBS 9802 / IAM 14324 / JCM 22182 / KY 12970</strain>
    </source>
</reference>
<dbReference type="InterPro" id="IPR042432">
    <property type="entry name" value="Coa1_fungi"/>
</dbReference>
<dbReference type="GO" id="GO:0033617">
    <property type="term" value="P:mitochondrial respiratory chain complex IV assembly"/>
    <property type="evidence" value="ECO:0007669"/>
    <property type="project" value="InterPro"/>
</dbReference>
<dbReference type="GO" id="GO:0005743">
    <property type="term" value="C:mitochondrial inner membrane"/>
    <property type="evidence" value="ECO:0007669"/>
    <property type="project" value="TreeGrafter"/>
</dbReference>
<dbReference type="InParanoid" id="G7DUJ0"/>
<keyword evidence="2" id="KW-0812">Transmembrane</keyword>
<dbReference type="Proteomes" id="UP000009131">
    <property type="component" value="Unassembled WGS sequence"/>
</dbReference>
<organism evidence="3 4">
    <name type="scientific">Mixia osmundae (strain CBS 9802 / IAM 14324 / JCM 22182 / KY 12970)</name>
    <dbReference type="NCBI Taxonomy" id="764103"/>
    <lineage>
        <taxon>Eukaryota</taxon>
        <taxon>Fungi</taxon>
        <taxon>Dikarya</taxon>
        <taxon>Basidiomycota</taxon>
        <taxon>Pucciniomycotina</taxon>
        <taxon>Mixiomycetes</taxon>
        <taxon>Mixiales</taxon>
        <taxon>Mixiaceae</taxon>
        <taxon>Mixia</taxon>
    </lineage>
</organism>
<sequence length="192" mass="20921">MLRSRPATALTRQTAGCTCSRSRPSMTKPFVSAFATASAGPSSSSTPHPPRARRFNDTVELPRVQSRFPVYAGFAIVFVSSWVAFVMYAMNAEKAASSVVRTLSFNLKTSPDVRAALGDDVRPVNSIFGEPWISGNIGLLSGSVDIHFRVQGSRDGGTAYFTSIRRTQSSPFEILTWKIIKDSGEVIQLIQQ</sequence>
<reference evidence="3 4" key="2">
    <citation type="journal article" date="2012" name="Open Biol.">
        <title>Characteristics of nucleosomes and linker DNA regions on the genome of the basidiomycete Mixia osmundae revealed by mono- and dinucleosome mapping.</title>
        <authorList>
            <person name="Nishida H."/>
            <person name="Kondo S."/>
            <person name="Matsumoto T."/>
            <person name="Suzuki Y."/>
            <person name="Yoshikawa H."/>
            <person name="Taylor T.D."/>
            <person name="Sugiyama J."/>
        </authorList>
    </citation>
    <scope>NUCLEOTIDE SEQUENCE [LARGE SCALE GENOMIC DNA]</scope>
    <source>
        <strain evidence="4">CBS 9802 / IAM 14324 / JCM 22182 / KY 12970</strain>
    </source>
</reference>
<dbReference type="PANTHER" id="PTHR28523:SF1">
    <property type="entry name" value="CYTOCHROME C OXIDASE ASSEMBLY FACTOR 1"/>
    <property type="match status" value="1"/>
</dbReference>
<feature type="region of interest" description="Disordered" evidence="1">
    <location>
        <begin position="1"/>
        <end position="23"/>
    </location>
</feature>